<sequence>MAQINRVGSPMDLLDESLDEAPDKVNLRKRLLQAKQRTKSPFLIGSIEEVNRKISSLDHKLQSYTELVCESRASAADDNWITPSSARGRDQYQQRERETKEVCKFAGIYTLKSTFVPNLSTRVKNISKISIKPKKKKPFVPTAAEGGKPKFVELHQYPGYDPQELTQLPGGIAASDIFDKVVEASVQLNRKPHYKPQFQKLFFSEMSESILLDIFWYFFLEKFQSNAGSQTKLFNRVAHNYVKLMMYADDPFLKDIFFKDYPRLMSQAVYSSFCFSFPDSYRQFGETFKDDLTFLVYTWMTGIRPAPRNWLLWDMSCLEPPNLKQREDMMNRKKVKTLIDFDFLDSLISTNASQYASTMSLAQSTSKSSANSNIGPKRPRMHARISKSTHKPFLRSSSPNKSHSPSSSQDSSMIDAVADAQGNSWGRGVSKEGKDTKRASEALTPIREMTSEDEDTLTKKMSQMSFSQARDLKAPGKEEVVSHPVGRGPEFVRAAFNTEGRSPLVSHFLRMKGLTYDAGQLIWIQRVEIDILPEMDATTYKDVIGESSKSIRKIKKNFTDMYKTNLRHSQKFMQEQQEILREHMRKQSALLANKKEVKRLSDLIIMEQRKSEDSVSAGADLAVEAALMAQD</sequence>
<dbReference type="InterPro" id="IPR029417">
    <property type="entry name" value="FAM227"/>
</dbReference>
<evidence type="ECO:0000313" key="3">
    <source>
        <dbReference type="EMBL" id="KAK3767880.1"/>
    </source>
</evidence>
<protein>
    <recommendedName>
        <fullName evidence="5">Protein FAM227A</fullName>
    </recommendedName>
</protein>
<feature type="compositionally biased region" description="Basic residues" evidence="2">
    <location>
        <begin position="377"/>
        <end position="393"/>
    </location>
</feature>
<dbReference type="EMBL" id="JAWDGP010004098">
    <property type="protein sequence ID" value="KAK3767880.1"/>
    <property type="molecule type" value="Genomic_DNA"/>
</dbReference>
<dbReference type="PANTHER" id="PTHR33560">
    <property type="entry name" value="PROTEIN FAM227B"/>
    <property type="match status" value="1"/>
</dbReference>
<reference evidence="3" key="1">
    <citation type="journal article" date="2023" name="G3 (Bethesda)">
        <title>A reference genome for the long-term kleptoplast-retaining sea slug Elysia crispata morphotype clarki.</title>
        <authorList>
            <person name="Eastman K.E."/>
            <person name="Pendleton A.L."/>
            <person name="Shaikh M.A."/>
            <person name="Suttiyut T."/>
            <person name="Ogas R."/>
            <person name="Tomko P."/>
            <person name="Gavelis G."/>
            <person name="Widhalm J.R."/>
            <person name="Wisecaver J.H."/>
        </authorList>
    </citation>
    <scope>NUCLEOTIDE SEQUENCE</scope>
    <source>
        <strain evidence="3">ECLA1</strain>
    </source>
</reference>
<proteinExistence type="inferred from homology"/>
<evidence type="ECO:0000313" key="4">
    <source>
        <dbReference type="Proteomes" id="UP001283361"/>
    </source>
</evidence>
<evidence type="ECO:0000256" key="1">
    <source>
        <dbReference type="ARBA" id="ARBA00008666"/>
    </source>
</evidence>
<feature type="compositionally biased region" description="Basic and acidic residues" evidence="2">
    <location>
        <begin position="429"/>
        <end position="440"/>
    </location>
</feature>
<gene>
    <name evidence="3" type="ORF">RRG08_059209</name>
</gene>
<dbReference type="PANTHER" id="PTHR33560:SF1">
    <property type="entry name" value="PROTEIN FAM227A"/>
    <property type="match status" value="1"/>
</dbReference>
<feature type="compositionally biased region" description="Polar residues" evidence="2">
    <location>
        <begin position="361"/>
        <end position="374"/>
    </location>
</feature>
<comment type="caution">
    <text evidence="3">The sequence shown here is derived from an EMBL/GenBank/DDBJ whole genome shotgun (WGS) entry which is preliminary data.</text>
</comment>
<feature type="compositionally biased region" description="Low complexity" evidence="2">
    <location>
        <begin position="396"/>
        <end position="412"/>
    </location>
</feature>
<organism evidence="3 4">
    <name type="scientific">Elysia crispata</name>
    <name type="common">lettuce slug</name>
    <dbReference type="NCBI Taxonomy" id="231223"/>
    <lineage>
        <taxon>Eukaryota</taxon>
        <taxon>Metazoa</taxon>
        <taxon>Spiralia</taxon>
        <taxon>Lophotrochozoa</taxon>
        <taxon>Mollusca</taxon>
        <taxon>Gastropoda</taxon>
        <taxon>Heterobranchia</taxon>
        <taxon>Euthyneura</taxon>
        <taxon>Panpulmonata</taxon>
        <taxon>Sacoglossa</taxon>
        <taxon>Placobranchoidea</taxon>
        <taxon>Plakobranchidae</taxon>
        <taxon>Elysia</taxon>
    </lineage>
</organism>
<evidence type="ECO:0008006" key="5">
    <source>
        <dbReference type="Google" id="ProtNLM"/>
    </source>
</evidence>
<comment type="similarity">
    <text evidence="1">Belongs to the FAM227 family.</text>
</comment>
<name>A0AAE1DFD7_9GAST</name>
<feature type="region of interest" description="Disordered" evidence="2">
    <location>
        <begin position="361"/>
        <end position="458"/>
    </location>
</feature>
<accession>A0AAE1DFD7</accession>
<evidence type="ECO:0000256" key="2">
    <source>
        <dbReference type="SAM" id="MobiDB-lite"/>
    </source>
</evidence>
<keyword evidence="4" id="KW-1185">Reference proteome</keyword>
<dbReference type="Pfam" id="PF14922">
    <property type="entry name" value="FWWh"/>
    <property type="match status" value="1"/>
</dbReference>
<dbReference type="Proteomes" id="UP001283361">
    <property type="component" value="Unassembled WGS sequence"/>
</dbReference>
<dbReference type="AlphaFoldDB" id="A0AAE1DFD7"/>